<dbReference type="InterPro" id="IPR026877">
    <property type="entry name" value="DXPR_C"/>
</dbReference>
<dbReference type="GO" id="GO:0030145">
    <property type="term" value="F:manganese ion binding"/>
    <property type="evidence" value="ECO:0007669"/>
    <property type="project" value="TreeGrafter"/>
</dbReference>
<dbReference type="EMBL" id="UINC01001402">
    <property type="protein sequence ID" value="SUZ79807.1"/>
    <property type="molecule type" value="Genomic_DNA"/>
</dbReference>
<feature type="domain" description="DXP reductoisomerase C-terminal" evidence="14">
    <location>
        <begin position="260"/>
        <end position="374"/>
    </location>
</feature>
<dbReference type="SUPFAM" id="SSF69055">
    <property type="entry name" value="1-deoxy-D-xylulose-5-phosphate reductoisomerase, C-terminal domain"/>
    <property type="match status" value="1"/>
</dbReference>
<sequence length="382" mass="42421">VPKQISILGSTGSIGVNALKVADHLAGELKVVYLSAHSNSARLIEQAEKFNPKAIAIVDPDAYQKVKNTLGAKKIEILKGREGLLNLASRDDVDIMLNGLVGAGGMEPTLNAIDAGVDVALSNKESLVMAGDIIYRAMERTGAKLFPVDSEHSAIWQCMAGENVNDIRSLILTGSGGPFRNRPLNTFQDISVEEALNHPNWDMGKKITIDSATMMNKGLEVIEAFWLFSFNHDKIKIVIHPQSIIHSMIELKDGAVKAQLGVPDMKVPIQYALTYPRHLPAPWEQLDFFTCGDLTFQEPDLERFPCISLAFEALKNLGTTPAALNLSNDYAVQRFLDKKIRFTDIPRINEMIMNSHNWTEHPTLEDLKDLDGWVYKTVFNFH</sequence>
<evidence type="ECO:0000256" key="1">
    <source>
        <dbReference type="ARBA" id="ARBA00001936"/>
    </source>
</evidence>
<dbReference type="HAMAP" id="MF_00183">
    <property type="entry name" value="DXP_reductoisom"/>
    <property type="match status" value="1"/>
</dbReference>
<dbReference type="Pfam" id="PF02670">
    <property type="entry name" value="DXP_reductoisom"/>
    <property type="match status" value="1"/>
</dbReference>
<evidence type="ECO:0000256" key="7">
    <source>
        <dbReference type="ARBA" id="ARBA00022857"/>
    </source>
</evidence>
<dbReference type="SUPFAM" id="SSF55347">
    <property type="entry name" value="Glyceraldehyde-3-phosphate dehydrogenase-like, C-terminal domain"/>
    <property type="match status" value="1"/>
</dbReference>
<dbReference type="InterPro" id="IPR003821">
    <property type="entry name" value="DXP_reductoisomerase"/>
</dbReference>
<dbReference type="PANTHER" id="PTHR30525:SF0">
    <property type="entry name" value="1-DEOXY-D-XYLULOSE 5-PHOSPHATE REDUCTOISOMERASE, CHLOROPLASTIC"/>
    <property type="match status" value="1"/>
</dbReference>
<dbReference type="FunFam" id="3.40.50.720:FF:000045">
    <property type="entry name" value="1-deoxy-D-xylulose 5-phosphate reductoisomerase"/>
    <property type="match status" value="1"/>
</dbReference>
<evidence type="ECO:0000256" key="2">
    <source>
        <dbReference type="ARBA" id="ARBA00001946"/>
    </source>
</evidence>
<feature type="domain" description="1-deoxy-D-xylulose 5-phosphate reductoisomerase N-terminal" evidence="12">
    <location>
        <begin position="5"/>
        <end position="131"/>
    </location>
</feature>
<comment type="similarity">
    <text evidence="4">Belongs to the DXR family.</text>
</comment>
<dbReference type="SUPFAM" id="SSF51735">
    <property type="entry name" value="NAD(P)-binding Rossmann-fold domains"/>
    <property type="match status" value="1"/>
</dbReference>
<evidence type="ECO:0000256" key="6">
    <source>
        <dbReference type="ARBA" id="ARBA00022723"/>
    </source>
</evidence>
<evidence type="ECO:0000256" key="9">
    <source>
        <dbReference type="ARBA" id="ARBA00023211"/>
    </source>
</evidence>
<dbReference type="PANTHER" id="PTHR30525">
    <property type="entry name" value="1-DEOXY-D-XYLULOSE 5-PHOSPHATE REDUCTOISOMERASE"/>
    <property type="match status" value="1"/>
</dbReference>
<dbReference type="InterPro" id="IPR013512">
    <property type="entry name" value="DXP_reductoisomerase_N"/>
</dbReference>
<dbReference type="InterPro" id="IPR036291">
    <property type="entry name" value="NAD(P)-bd_dom_sf"/>
</dbReference>
<dbReference type="Pfam" id="PF08436">
    <property type="entry name" value="DXP_redisom_C"/>
    <property type="match status" value="1"/>
</dbReference>
<comment type="cofactor">
    <cofactor evidence="1">
        <name>Mn(2+)</name>
        <dbReference type="ChEBI" id="CHEBI:29035"/>
    </cofactor>
</comment>
<keyword evidence="10" id="KW-0414">Isoprene biosynthesis</keyword>
<protein>
    <recommendedName>
        <fullName evidence="5">1-deoxy-D-xylulose-5-phosphate reductoisomerase</fullName>
        <ecNumber evidence="5">1.1.1.267</ecNumber>
    </recommendedName>
</protein>
<evidence type="ECO:0000259" key="12">
    <source>
        <dbReference type="Pfam" id="PF02670"/>
    </source>
</evidence>
<dbReference type="GO" id="GO:0051484">
    <property type="term" value="P:isopentenyl diphosphate biosynthetic process, methylerythritol 4-phosphate pathway involved in terpenoid biosynthetic process"/>
    <property type="evidence" value="ECO:0007669"/>
    <property type="project" value="TreeGrafter"/>
</dbReference>
<evidence type="ECO:0000256" key="11">
    <source>
        <dbReference type="ARBA" id="ARBA00048543"/>
    </source>
</evidence>
<feature type="non-terminal residue" evidence="15">
    <location>
        <position position="1"/>
    </location>
</feature>
<name>A0A381QPG2_9ZZZZ</name>
<evidence type="ECO:0000256" key="10">
    <source>
        <dbReference type="ARBA" id="ARBA00023229"/>
    </source>
</evidence>
<feature type="domain" description="1-deoxy-D-xylulose 5-phosphate reductoisomerase C-terminal" evidence="13">
    <location>
        <begin position="145"/>
        <end position="228"/>
    </location>
</feature>
<evidence type="ECO:0000256" key="3">
    <source>
        <dbReference type="ARBA" id="ARBA00005094"/>
    </source>
</evidence>
<dbReference type="NCBIfam" id="TIGR00243">
    <property type="entry name" value="Dxr"/>
    <property type="match status" value="1"/>
</dbReference>
<comment type="catalytic activity">
    <reaction evidence="11">
        <text>2-C-methyl-D-erythritol 4-phosphate + NADP(+) = 1-deoxy-D-xylulose 5-phosphate + NADPH + H(+)</text>
        <dbReference type="Rhea" id="RHEA:13717"/>
        <dbReference type="ChEBI" id="CHEBI:15378"/>
        <dbReference type="ChEBI" id="CHEBI:57783"/>
        <dbReference type="ChEBI" id="CHEBI:57792"/>
        <dbReference type="ChEBI" id="CHEBI:58262"/>
        <dbReference type="ChEBI" id="CHEBI:58349"/>
        <dbReference type="EC" id="1.1.1.267"/>
    </reaction>
    <physiologicalReaction direction="right-to-left" evidence="11">
        <dbReference type="Rhea" id="RHEA:13719"/>
    </physiologicalReaction>
</comment>
<evidence type="ECO:0000313" key="15">
    <source>
        <dbReference type="EMBL" id="SUZ79807.1"/>
    </source>
</evidence>
<evidence type="ECO:0000259" key="13">
    <source>
        <dbReference type="Pfam" id="PF08436"/>
    </source>
</evidence>
<dbReference type="NCBIfam" id="NF009114">
    <property type="entry name" value="PRK12464.1"/>
    <property type="match status" value="1"/>
</dbReference>
<dbReference type="Gene3D" id="3.40.50.720">
    <property type="entry name" value="NAD(P)-binding Rossmann-like Domain"/>
    <property type="match status" value="1"/>
</dbReference>
<comment type="pathway">
    <text evidence="3">Isoprenoid biosynthesis; isopentenyl diphosphate biosynthesis via DXP pathway; isopentenyl diphosphate from 1-deoxy-D-xylulose 5-phosphate: step 1/6.</text>
</comment>
<dbReference type="InterPro" id="IPR013644">
    <property type="entry name" value="DXP_reductoisomerase_C"/>
</dbReference>
<dbReference type="UniPathway" id="UPA00056">
    <property type="reaction ID" value="UER00092"/>
</dbReference>
<gene>
    <name evidence="15" type="ORF">METZ01_LOCUS32661</name>
</gene>
<evidence type="ECO:0000256" key="5">
    <source>
        <dbReference type="ARBA" id="ARBA00012366"/>
    </source>
</evidence>
<evidence type="ECO:0000256" key="4">
    <source>
        <dbReference type="ARBA" id="ARBA00006825"/>
    </source>
</evidence>
<dbReference type="EC" id="1.1.1.267" evidence="5"/>
<reference evidence="15" key="1">
    <citation type="submission" date="2018-05" db="EMBL/GenBank/DDBJ databases">
        <authorList>
            <person name="Lanie J.A."/>
            <person name="Ng W.-L."/>
            <person name="Kazmierczak K.M."/>
            <person name="Andrzejewski T.M."/>
            <person name="Davidsen T.M."/>
            <person name="Wayne K.J."/>
            <person name="Tettelin H."/>
            <person name="Glass J.I."/>
            <person name="Rusch D."/>
            <person name="Podicherti R."/>
            <person name="Tsui H.-C.T."/>
            <person name="Winkler M.E."/>
        </authorList>
    </citation>
    <scope>NUCLEOTIDE SEQUENCE</scope>
</reference>
<dbReference type="PIRSF" id="PIRSF006205">
    <property type="entry name" value="Dxp_reductismrs"/>
    <property type="match status" value="1"/>
</dbReference>
<dbReference type="GO" id="GO:0070402">
    <property type="term" value="F:NADPH binding"/>
    <property type="evidence" value="ECO:0007669"/>
    <property type="project" value="InterPro"/>
</dbReference>
<dbReference type="Pfam" id="PF13288">
    <property type="entry name" value="DXPR_C"/>
    <property type="match status" value="1"/>
</dbReference>
<organism evidence="15">
    <name type="scientific">marine metagenome</name>
    <dbReference type="NCBI Taxonomy" id="408172"/>
    <lineage>
        <taxon>unclassified sequences</taxon>
        <taxon>metagenomes</taxon>
        <taxon>ecological metagenomes</taxon>
    </lineage>
</organism>
<accession>A0A381QPG2</accession>
<dbReference type="InterPro" id="IPR036169">
    <property type="entry name" value="DXPR_C_sf"/>
</dbReference>
<keyword evidence="8" id="KW-0560">Oxidoreductase</keyword>
<keyword evidence="6" id="KW-0479">Metal-binding</keyword>
<dbReference type="GO" id="GO:0030604">
    <property type="term" value="F:1-deoxy-D-xylulose-5-phosphate reductoisomerase activity"/>
    <property type="evidence" value="ECO:0007669"/>
    <property type="project" value="UniProtKB-EC"/>
</dbReference>
<dbReference type="AlphaFoldDB" id="A0A381QPG2"/>
<proteinExistence type="inferred from homology"/>
<keyword evidence="9" id="KW-0464">Manganese</keyword>
<dbReference type="Gene3D" id="1.10.1740.10">
    <property type="match status" value="1"/>
</dbReference>
<keyword evidence="7" id="KW-0521">NADP</keyword>
<evidence type="ECO:0000259" key="14">
    <source>
        <dbReference type="Pfam" id="PF13288"/>
    </source>
</evidence>
<comment type="cofactor">
    <cofactor evidence="2">
        <name>Mg(2+)</name>
        <dbReference type="ChEBI" id="CHEBI:18420"/>
    </cofactor>
</comment>
<evidence type="ECO:0000256" key="8">
    <source>
        <dbReference type="ARBA" id="ARBA00023002"/>
    </source>
</evidence>